<gene>
    <name evidence="1" type="ORF">ABVT43_18850</name>
</gene>
<dbReference type="RefSeq" id="WP_353897793.1">
    <property type="nucleotide sequence ID" value="NZ_JBEVCJ010000039.1"/>
</dbReference>
<dbReference type="Proteomes" id="UP001548189">
    <property type="component" value="Unassembled WGS sequence"/>
</dbReference>
<keyword evidence="2" id="KW-1185">Reference proteome</keyword>
<dbReference type="EMBL" id="JBEVCJ010000039">
    <property type="protein sequence ID" value="MET1257211.1"/>
    <property type="molecule type" value="Genomic_DNA"/>
</dbReference>
<accession>A0ABV2BZ68</accession>
<proteinExistence type="predicted"/>
<reference evidence="1 2" key="1">
    <citation type="submission" date="2024-06" db="EMBL/GenBank/DDBJ databases">
        <authorList>
            <person name="Li F."/>
        </authorList>
    </citation>
    <scope>NUCLEOTIDE SEQUENCE [LARGE SCALE GENOMIC DNA]</scope>
    <source>
        <strain evidence="1 2">GXAS 311</strain>
    </source>
</reference>
<comment type="caution">
    <text evidence="1">The sequence shown here is derived from an EMBL/GenBank/DDBJ whole genome shotgun (WGS) entry which is preliminary data.</text>
</comment>
<sequence>MNKLVETYCDHSIDYGLIPFDYLMFLLRELPKKQYNIESLMPWNFNQ</sequence>
<evidence type="ECO:0000313" key="1">
    <source>
        <dbReference type="EMBL" id="MET1257211.1"/>
    </source>
</evidence>
<evidence type="ECO:0000313" key="2">
    <source>
        <dbReference type="Proteomes" id="UP001548189"/>
    </source>
</evidence>
<organism evidence="1 2">
    <name type="scientific">Aliikangiella maris</name>
    <dbReference type="NCBI Taxonomy" id="3162458"/>
    <lineage>
        <taxon>Bacteria</taxon>
        <taxon>Pseudomonadati</taxon>
        <taxon>Pseudomonadota</taxon>
        <taxon>Gammaproteobacteria</taxon>
        <taxon>Oceanospirillales</taxon>
        <taxon>Pleioneaceae</taxon>
        <taxon>Aliikangiella</taxon>
    </lineage>
</organism>
<name>A0ABV2BZ68_9GAMM</name>
<evidence type="ECO:0008006" key="3">
    <source>
        <dbReference type="Google" id="ProtNLM"/>
    </source>
</evidence>
<protein>
    <recommendedName>
        <fullName evidence="3">Transposase domain-containing protein</fullName>
    </recommendedName>
</protein>